<accession>X1H902</accession>
<protein>
    <submittedName>
        <fullName evidence="1">Uncharacterized protein</fullName>
    </submittedName>
</protein>
<dbReference type="AlphaFoldDB" id="X1H902"/>
<reference evidence="1" key="1">
    <citation type="journal article" date="2014" name="Front. Microbiol.">
        <title>High frequency of phylogenetically diverse reductive dehalogenase-homologous genes in deep subseafloor sedimentary metagenomes.</title>
        <authorList>
            <person name="Kawai M."/>
            <person name="Futagami T."/>
            <person name="Toyoda A."/>
            <person name="Takaki Y."/>
            <person name="Nishi S."/>
            <person name="Hori S."/>
            <person name="Arai W."/>
            <person name="Tsubouchi T."/>
            <person name="Morono Y."/>
            <person name="Uchiyama I."/>
            <person name="Ito T."/>
            <person name="Fujiyama A."/>
            <person name="Inagaki F."/>
            <person name="Takami H."/>
        </authorList>
    </citation>
    <scope>NUCLEOTIDE SEQUENCE</scope>
    <source>
        <strain evidence="1">Expedition CK06-06</strain>
    </source>
</reference>
<name>X1H902_9ZZZZ</name>
<organism evidence="1">
    <name type="scientific">marine sediment metagenome</name>
    <dbReference type="NCBI Taxonomy" id="412755"/>
    <lineage>
        <taxon>unclassified sequences</taxon>
        <taxon>metagenomes</taxon>
        <taxon>ecological metagenomes</taxon>
    </lineage>
</organism>
<comment type="caution">
    <text evidence="1">The sequence shown here is derived from an EMBL/GenBank/DDBJ whole genome shotgun (WGS) entry which is preliminary data.</text>
</comment>
<dbReference type="EMBL" id="BARU01022154">
    <property type="protein sequence ID" value="GAH53515.1"/>
    <property type="molecule type" value="Genomic_DNA"/>
</dbReference>
<gene>
    <name evidence="1" type="ORF">S03H2_36127</name>
</gene>
<feature type="non-terminal residue" evidence="1">
    <location>
        <position position="1"/>
    </location>
</feature>
<sequence length="73" mass="8367">PHNRIADEHSLVPCDECAQFTMDNRGVASWFLRITSFHLGPLTQEVVQQALGDYRWPEAVPNRDEHSMGRIYG</sequence>
<proteinExistence type="predicted"/>
<evidence type="ECO:0000313" key="1">
    <source>
        <dbReference type="EMBL" id="GAH53515.1"/>
    </source>
</evidence>